<dbReference type="SMART" id="SM00347">
    <property type="entry name" value="HTH_MARR"/>
    <property type="match status" value="1"/>
</dbReference>
<evidence type="ECO:0000313" key="3">
    <source>
        <dbReference type="Proteomes" id="UP000287798"/>
    </source>
</evidence>
<organism evidence="2 3">
    <name type="scientific">Thiohalobacter thiocyanaticus</name>
    <dbReference type="NCBI Taxonomy" id="585455"/>
    <lineage>
        <taxon>Bacteria</taxon>
        <taxon>Pseudomonadati</taxon>
        <taxon>Pseudomonadota</taxon>
        <taxon>Gammaproteobacteria</taxon>
        <taxon>Thiohalobacterales</taxon>
        <taxon>Thiohalobacteraceae</taxon>
        <taxon>Thiohalobacter</taxon>
    </lineage>
</organism>
<dbReference type="AlphaFoldDB" id="A0A426QIM7"/>
<dbReference type="Proteomes" id="UP000287798">
    <property type="component" value="Unassembled WGS sequence"/>
</dbReference>
<dbReference type="GO" id="GO:0003700">
    <property type="term" value="F:DNA-binding transcription factor activity"/>
    <property type="evidence" value="ECO:0007669"/>
    <property type="project" value="InterPro"/>
</dbReference>
<accession>A0A426QIM7</accession>
<dbReference type="Gene3D" id="1.10.10.10">
    <property type="entry name" value="Winged helix-like DNA-binding domain superfamily/Winged helix DNA-binding domain"/>
    <property type="match status" value="1"/>
</dbReference>
<dbReference type="InterPro" id="IPR036388">
    <property type="entry name" value="WH-like_DNA-bd_sf"/>
</dbReference>
<dbReference type="InterPro" id="IPR036390">
    <property type="entry name" value="WH_DNA-bd_sf"/>
</dbReference>
<dbReference type="Pfam" id="PF12802">
    <property type="entry name" value="MarR_2"/>
    <property type="match status" value="1"/>
</dbReference>
<name>A0A426QIM7_9GAMM</name>
<feature type="domain" description="HTH marR-type" evidence="1">
    <location>
        <begin position="3"/>
        <end position="144"/>
    </location>
</feature>
<evidence type="ECO:0000259" key="1">
    <source>
        <dbReference type="PROSITE" id="PS50995"/>
    </source>
</evidence>
<comment type="caution">
    <text evidence="2">The sequence shown here is derived from an EMBL/GenBank/DDBJ whole genome shotgun (WGS) entry which is preliminary data.</text>
</comment>
<dbReference type="PROSITE" id="PS50995">
    <property type="entry name" value="HTH_MARR_2"/>
    <property type="match status" value="1"/>
</dbReference>
<gene>
    <name evidence="2" type="ORF">D6C00_06340</name>
</gene>
<dbReference type="InterPro" id="IPR000835">
    <property type="entry name" value="HTH_MarR-typ"/>
</dbReference>
<dbReference type="RefSeq" id="WP_125180940.1">
    <property type="nucleotide sequence ID" value="NZ_QZMU01000001.1"/>
</dbReference>
<proteinExistence type="predicted"/>
<protein>
    <submittedName>
        <fullName evidence="2">MarR family transcriptional regulator</fullName>
    </submittedName>
</protein>
<dbReference type="EMBL" id="QZMU01000001">
    <property type="protein sequence ID" value="RRQ21598.1"/>
    <property type="molecule type" value="Genomic_DNA"/>
</dbReference>
<reference evidence="2 3" key="1">
    <citation type="journal article" date="2010" name="Int. J. Syst. Evol. Microbiol.">
        <title>Thiohalobacter thiocyanaticus gen. nov., sp. nov., a moderately halophilic, sulfur-oxidizing gammaproteobacterium from hypersaline lakes, that utilizes thiocyanate.</title>
        <authorList>
            <person name="Sorokin D.Y."/>
            <person name="Kovaleva O.L."/>
            <person name="Tourova T.P."/>
            <person name="Muyzer G."/>
        </authorList>
    </citation>
    <scope>NUCLEOTIDE SEQUENCE [LARGE SCALE GENOMIC DNA]</scope>
    <source>
        <strain evidence="2 3">Hrh1</strain>
    </source>
</reference>
<sequence length="148" mass="16141">MAESRSLQLLFQLADAQKLLVEHVAHRLTALGYSGVTSGALGFLGQLDCGPNHASEIARRLGVSRQMVAKTVTEMEHKGWLEQVPDPHLRNRKVIRFTTAGEQLMSNARATLAELDEQLDREFGSGWTAALADNLTALKVSLTETGSD</sequence>
<evidence type="ECO:0000313" key="2">
    <source>
        <dbReference type="EMBL" id="RRQ21598.1"/>
    </source>
</evidence>
<dbReference type="OrthoDB" id="582199at2"/>
<keyword evidence="3" id="KW-1185">Reference proteome</keyword>
<dbReference type="SUPFAM" id="SSF46785">
    <property type="entry name" value="Winged helix' DNA-binding domain"/>
    <property type="match status" value="1"/>
</dbReference>